<feature type="compositionally biased region" description="Low complexity" evidence="8">
    <location>
        <begin position="506"/>
        <end position="515"/>
    </location>
</feature>
<feature type="domain" description="CCHC-type" evidence="9">
    <location>
        <begin position="293"/>
        <end position="308"/>
    </location>
</feature>
<feature type="compositionally biased region" description="Polar residues" evidence="8">
    <location>
        <begin position="8"/>
        <end position="34"/>
    </location>
</feature>
<dbReference type="InterPro" id="IPR001878">
    <property type="entry name" value="Znf_CCHC"/>
</dbReference>
<dbReference type="PROSITE" id="PS50158">
    <property type="entry name" value="ZF_CCHC"/>
    <property type="match status" value="4"/>
</dbReference>
<keyword evidence="5" id="KW-0862">Zinc</keyword>
<dbReference type="Proteomes" id="UP001145021">
    <property type="component" value="Unassembled WGS sequence"/>
</dbReference>
<dbReference type="GO" id="GO:0031499">
    <property type="term" value="C:TRAMP complex"/>
    <property type="evidence" value="ECO:0007669"/>
    <property type="project" value="TreeGrafter"/>
</dbReference>
<feature type="domain" description="CCHC-type" evidence="9">
    <location>
        <begin position="360"/>
        <end position="375"/>
    </location>
</feature>
<feature type="domain" description="CCHC-type" evidence="9">
    <location>
        <begin position="273"/>
        <end position="287"/>
    </location>
</feature>
<feature type="domain" description="CCHC-type" evidence="9">
    <location>
        <begin position="255"/>
        <end position="269"/>
    </location>
</feature>
<dbReference type="GO" id="GO:0071031">
    <property type="term" value="P:nuclear mRNA surveillance of mRNA 3'-end processing"/>
    <property type="evidence" value="ECO:0007669"/>
    <property type="project" value="TreeGrafter"/>
</dbReference>
<feature type="compositionally biased region" description="Basic and acidic residues" evidence="8">
    <location>
        <begin position="80"/>
        <end position="94"/>
    </location>
</feature>
<dbReference type="EMBL" id="JANBOH010000049">
    <property type="protein sequence ID" value="KAJ1646771.1"/>
    <property type="molecule type" value="Genomic_DNA"/>
</dbReference>
<feature type="compositionally biased region" description="Basic and acidic residues" evidence="8">
    <location>
        <begin position="49"/>
        <end position="62"/>
    </location>
</feature>
<keyword evidence="4 7" id="KW-0863">Zinc-finger</keyword>
<dbReference type="PANTHER" id="PTHR46543:SF1">
    <property type="entry name" value="ZINC FINGER CCHC DOMAIN-CONTAINING PROTEIN 7"/>
    <property type="match status" value="1"/>
</dbReference>
<reference evidence="10" key="1">
    <citation type="submission" date="2022-07" db="EMBL/GenBank/DDBJ databases">
        <title>Phylogenomic reconstructions and comparative analyses of Kickxellomycotina fungi.</title>
        <authorList>
            <person name="Reynolds N.K."/>
            <person name="Stajich J.E."/>
            <person name="Barry K."/>
            <person name="Grigoriev I.V."/>
            <person name="Crous P."/>
            <person name="Smith M.E."/>
        </authorList>
    </citation>
    <scope>NUCLEOTIDE SEQUENCE</scope>
    <source>
        <strain evidence="10">NBRC 105413</strain>
    </source>
</reference>
<evidence type="ECO:0000256" key="4">
    <source>
        <dbReference type="ARBA" id="ARBA00022771"/>
    </source>
</evidence>
<keyword evidence="3" id="KW-0677">Repeat</keyword>
<dbReference type="GO" id="GO:0071038">
    <property type="term" value="P:TRAMP-dependent tRNA surveillance pathway"/>
    <property type="evidence" value="ECO:0007669"/>
    <property type="project" value="TreeGrafter"/>
</dbReference>
<keyword evidence="2" id="KW-0479">Metal-binding</keyword>
<evidence type="ECO:0000256" key="1">
    <source>
        <dbReference type="ARBA" id="ARBA00004123"/>
    </source>
</evidence>
<evidence type="ECO:0000256" key="3">
    <source>
        <dbReference type="ARBA" id="ARBA00022737"/>
    </source>
</evidence>
<accession>A0A9W7XP93</accession>
<keyword evidence="11" id="KW-1185">Reference proteome</keyword>
<feature type="compositionally biased region" description="Basic and acidic residues" evidence="8">
    <location>
        <begin position="437"/>
        <end position="482"/>
    </location>
</feature>
<dbReference type="SMART" id="SM00343">
    <property type="entry name" value="ZnF_C2HC"/>
    <property type="match status" value="5"/>
</dbReference>
<feature type="region of interest" description="Disordered" evidence="8">
    <location>
        <begin position="401"/>
        <end position="515"/>
    </location>
</feature>
<dbReference type="GO" id="GO:0071035">
    <property type="term" value="P:nuclear polyadenylation-dependent rRNA catabolic process"/>
    <property type="evidence" value="ECO:0007669"/>
    <property type="project" value="TreeGrafter"/>
</dbReference>
<comment type="subcellular location">
    <subcellularLocation>
        <location evidence="1">Nucleus</location>
    </subcellularLocation>
</comment>
<comment type="caution">
    <text evidence="10">The sequence shown here is derived from an EMBL/GenBank/DDBJ whole genome shotgun (WGS) entry which is preliminary data.</text>
</comment>
<protein>
    <recommendedName>
        <fullName evidence="9">CCHC-type domain-containing protein</fullName>
    </recommendedName>
</protein>
<dbReference type="AlphaFoldDB" id="A0A9W7XP93"/>
<evidence type="ECO:0000259" key="9">
    <source>
        <dbReference type="PROSITE" id="PS50158"/>
    </source>
</evidence>
<keyword evidence="6" id="KW-0539">Nucleus</keyword>
<dbReference type="GO" id="GO:0008270">
    <property type="term" value="F:zinc ion binding"/>
    <property type="evidence" value="ECO:0007669"/>
    <property type="project" value="UniProtKB-KW"/>
</dbReference>
<evidence type="ECO:0000313" key="10">
    <source>
        <dbReference type="EMBL" id="KAJ1646771.1"/>
    </source>
</evidence>
<evidence type="ECO:0000313" key="11">
    <source>
        <dbReference type="Proteomes" id="UP001145021"/>
    </source>
</evidence>
<dbReference type="InterPro" id="IPR051644">
    <property type="entry name" value="TRAMP_AT-DNA-binding"/>
</dbReference>
<sequence>MPAEPTKSAASDQIKSTPASSVNGSETVGSSATNRHAPAAQVDDSLQQKADRDEESKYSFESKRRRKADIFAMAGVASGRSDDAKSDSNDKGERAISVAVIRPFRSPTATDSDSDLNSDLDSNKTASVDQISKKTNGASKLSYNASDDDAVNDYLDSVATSGQMTPIKVAPSLLSSDSIFANSQMKQQHIQIDSLMTPTTKPSGNGVSELSILTHSISMQKPRDADADDNEYDYLDDAEIQGHNRYFMEEKESLCFKCHQPGHIAKNCPVSTCLTCGQDGHTSRECKLSGSVCHRCNMRGHMSSECPRQSGNRNHEYSSGCNRCNSRNHHTEECSTIWRKYVYLANSLRGTSYQEVLPWCYNCASSGHFGDDCPDEYPRWTLTFSSNTAFGSDNCPGKIPYSESSSRRYTENKHENRLSSVYEQRTPTNKRIGSRHSASDSKAYRRSRDDYTPHSRRNDYRGSKGSRSDRRGHSKYNDRFERNSNYTPSIKHRKSSVKDSGKKYKSGGSSYKKPY</sequence>
<organism evidence="10 11">
    <name type="scientific">Coemansia asiatica</name>
    <dbReference type="NCBI Taxonomy" id="1052880"/>
    <lineage>
        <taxon>Eukaryota</taxon>
        <taxon>Fungi</taxon>
        <taxon>Fungi incertae sedis</taxon>
        <taxon>Zoopagomycota</taxon>
        <taxon>Kickxellomycotina</taxon>
        <taxon>Kickxellomycetes</taxon>
        <taxon>Kickxellales</taxon>
        <taxon>Kickxellaceae</taxon>
        <taxon>Coemansia</taxon>
    </lineage>
</organism>
<dbReference type="PANTHER" id="PTHR46543">
    <property type="entry name" value="ZINC FINGER CCHC DOMAIN-CONTAINING PROTEIN 7"/>
    <property type="match status" value="1"/>
</dbReference>
<dbReference type="InterPro" id="IPR036875">
    <property type="entry name" value="Znf_CCHC_sf"/>
</dbReference>
<gene>
    <name evidence="10" type="ORF">LPJ64_001762</name>
</gene>
<dbReference type="Gene3D" id="4.10.60.10">
    <property type="entry name" value="Zinc finger, CCHC-type"/>
    <property type="match status" value="3"/>
</dbReference>
<dbReference type="Pfam" id="PF00098">
    <property type="entry name" value="zf-CCHC"/>
    <property type="match status" value="4"/>
</dbReference>
<evidence type="ECO:0000256" key="7">
    <source>
        <dbReference type="PROSITE-ProRule" id="PRU00047"/>
    </source>
</evidence>
<feature type="region of interest" description="Disordered" evidence="8">
    <location>
        <begin position="1"/>
        <end position="127"/>
    </location>
</feature>
<dbReference type="GO" id="GO:0003723">
    <property type="term" value="F:RNA binding"/>
    <property type="evidence" value="ECO:0007669"/>
    <property type="project" value="TreeGrafter"/>
</dbReference>
<name>A0A9W7XP93_9FUNG</name>
<evidence type="ECO:0000256" key="5">
    <source>
        <dbReference type="ARBA" id="ARBA00022833"/>
    </source>
</evidence>
<feature type="compositionally biased region" description="Polar residues" evidence="8">
    <location>
        <begin position="418"/>
        <end position="431"/>
    </location>
</feature>
<feature type="compositionally biased region" description="Basic and acidic residues" evidence="8">
    <location>
        <begin position="405"/>
        <end position="417"/>
    </location>
</feature>
<evidence type="ECO:0000256" key="8">
    <source>
        <dbReference type="SAM" id="MobiDB-lite"/>
    </source>
</evidence>
<dbReference type="GO" id="GO:0071036">
    <property type="term" value="P:nuclear polyadenylation-dependent snoRNA catabolic process"/>
    <property type="evidence" value="ECO:0007669"/>
    <property type="project" value="TreeGrafter"/>
</dbReference>
<dbReference type="GO" id="GO:0071039">
    <property type="term" value="P:nuclear polyadenylation-dependent CUT catabolic process"/>
    <property type="evidence" value="ECO:0007669"/>
    <property type="project" value="TreeGrafter"/>
</dbReference>
<dbReference type="SUPFAM" id="SSF57756">
    <property type="entry name" value="Retrovirus zinc finger-like domains"/>
    <property type="match status" value="2"/>
</dbReference>
<evidence type="ECO:0000256" key="6">
    <source>
        <dbReference type="ARBA" id="ARBA00023242"/>
    </source>
</evidence>
<dbReference type="GO" id="GO:0071037">
    <property type="term" value="P:nuclear polyadenylation-dependent snRNA catabolic process"/>
    <property type="evidence" value="ECO:0007669"/>
    <property type="project" value="TreeGrafter"/>
</dbReference>
<proteinExistence type="predicted"/>
<evidence type="ECO:0000256" key="2">
    <source>
        <dbReference type="ARBA" id="ARBA00022723"/>
    </source>
</evidence>